<sequence length="172" mass="18731">MPPPTVLVTGANTGLSLEAAQHMVRLGAEDILQELAREDVARMVDRQVVCLAGLAERLTQPPNSRRIISSTINPGAVVTDIMRESKGFFSVYVKATQAILMGTAEEGSRTLVHAAKGSRETDGQYLCDCKPAGPELISPFVTSEEGVATQRKLWKELMDKLERIQPSIARNI</sequence>
<dbReference type="PANTHER" id="PTHR43157">
    <property type="entry name" value="PHOSPHATIDYLINOSITOL-GLYCAN BIOSYNTHESIS CLASS F PROTEIN-RELATED"/>
    <property type="match status" value="1"/>
</dbReference>
<evidence type="ECO:0000313" key="2">
    <source>
        <dbReference type="EMBL" id="KAK1770737.1"/>
    </source>
</evidence>
<keyword evidence="1" id="KW-0560">Oxidoreductase</keyword>
<dbReference type="SUPFAM" id="SSF51735">
    <property type="entry name" value="NAD(P)-binding Rossmann-fold domains"/>
    <property type="match status" value="1"/>
</dbReference>
<gene>
    <name evidence="2" type="ORF">QBC33DRAFT_566215</name>
</gene>
<keyword evidence="3" id="KW-1185">Reference proteome</keyword>
<dbReference type="Gene3D" id="3.40.50.720">
    <property type="entry name" value="NAD(P)-binding Rossmann-like Domain"/>
    <property type="match status" value="1"/>
</dbReference>
<evidence type="ECO:0000313" key="3">
    <source>
        <dbReference type="Proteomes" id="UP001244011"/>
    </source>
</evidence>
<organism evidence="2 3">
    <name type="scientific">Phialemonium atrogriseum</name>
    <dbReference type="NCBI Taxonomy" id="1093897"/>
    <lineage>
        <taxon>Eukaryota</taxon>
        <taxon>Fungi</taxon>
        <taxon>Dikarya</taxon>
        <taxon>Ascomycota</taxon>
        <taxon>Pezizomycotina</taxon>
        <taxon>Sordariomycetes</taxon>
        <taxon>Sordariomycetidae</taxon>
        <taxon>Cephalothecales</taxon>
        <taxon>Cephalothecaceae</taxon>
        <taxon>Phialemonium</taxon>
    </lineage>
</organism>
<accession>A0AAJ0C8M2</accession>
<dbReference type="AlphaFoldDB" id="A0AAJ0C8M2"/>
<dbReference type="GeneID" id="85313640"/>
<dbReference type="RefSeq" id="XP_060286950.1">
    <property type="nucleotide sequence ID" value="XM_060430453.1"/>
</dbReference>
<protein>
    <submittedName>
        <fullName evidence="2">Uncharacterized protein</fullName>
    </submittedName>
</protein>
<dbReference type="PANTHER" id="PTHR43157:SF31">
    <property type="entry name" value="PHOSPHATIDYLINOSITOL-GLYCAN BIOSYNTHESIS CLASS F PROTEIN"/>
    <property type="match status" value="1"/>
</dbReference>
<evidence type="ECO:0000256" key="1">
    <source>
        <dbReference type="ARBA" id="ARBA00023002"/>
    </source>
</evidence>
<dbReference type="GO" id="GO:0016491">
    <property type="term" value="F:oxidoreductase activity"/>
    <property type="evidence" value="ECO:0007669"/>
    <property type="project" value="UniProtKB-KW"/>
</dbReference>
<name>A0AAJ0C8M2_9PEZI</name>
<comment type="caution">
    <text evidence="2">The sequence shown here is derived from an EMBL/GenBank/DDBJ whole genome shotgun (WGS) entry which is preliminary data.</text>
</comment>
<reference evidence="2" key="1">
    <citation type="submission" date="2023-06" db="EMBL/GenBank/DDBJ databases">
        <title>Genome-scale phylogeny and comparative genomics of the fungal order Sordariales.</title>
        <authorList>
            <consortium name="Lawrence Berkeley National Laboratory"/>
            <person name="Hensen N."/>
            <person name="Bonometti L."/>
            <person name="Westerberg I."/>
            <person name="Brannstrom I.O."/>
            <person name="Guillou S."/>
            <person name="Cros-Aarteil S."/>
            <person name="Calhoun S."/>
            <person name="Haridas S."/>
            <person name="Kuo A."/>
            <person name="Mondo S."/>
            <person name="Pangilinan J."/>
            <person name="Riley R."/>
            <person name="Labutti K."/>
            <person name="Andreopoulos B."/>
            <person name="Lipzen A."/>
            <person name="Chen C."/>
            <person name="Yanf M."/>
            <person name="Daum C."/>
            <person name="Ng V."/>
            <person name="Clum A."/>
            <person name="Steindorff A."/>
            <person name="Ohm R."/>
            <person name="Martin F."/>
            <person name="Silar P."/>
            <person name="Natvig D."/>
            <person name="Lalanne C."/>
            <person name="Gautier V."/>
            <person name="Ament-Velasquez S.L."/>
            <person name="Kruys A."/>
            <person name="Hutchinson M.I."/>
            <person name="Powell A.J."/>
            <person name="Barry K."/>
            <person name="Miller A.N."/>
            <person name="Grigoriev I.V."/>
            <person name="Debuchy R."/>
            <person name="Gladieux P."/>
            <person name="Thoren M.H."/>
            <person name="Johannesson H."/>
        </authorList>
    </citation>
    <scope>NUCLEOTIDE SEQUENCE</scope>
    <source>
        <strain evidence="2">8032-3</strain>
    </source>
</reference>
<proteinExistence type="predicted"/>
<dbReference type="Proteomes" id="UP001244011">
    <property type="component" value="Unassembled WGS sequence"/>
</dbReference>
<dbReference type="EMBL" id="MU838999">
    <property type="protein sequence ID" value="KAK1770737.1"/>
    <property type="molecule type" value="Genomic_DNA"/>
</dbReference>
<dbReference type="InterPro" id="IPR036291">
    <property type="entry name" value="NAD(P)-bd_dom_sf"/>
</dbReference>